<dbReference type="InterPro" id="IPR000644">
    <property type="entry name" value="CBS_dom"/>
</dbReference>
<keyword evidence="5" id="KW-0028">Amino-acid biosynthesis</keyword>
<dbReference type="EMBL" id="CP002117">
    <property type="protein sequence ID" value="ADN36258.1"/>
    <property type="molecule type" value="Genomic_DNA"/>
</dbReference>
<dbReference type="HOGENOM" id="CLU_025243_1_0_2"/>
<dbReference type="Pfam" id="PF00571">
    <property type="entry name" value="CBS"/>
    <property type="match status" value="2"/>
</dbReference>
<dbReference type="EC" id="3.6.1.1" evidence="2"/>
<protein>
    <recommendedName>
        <fullName evidence="2">inorganic diphosphatase</fullName>
        <ecNumber evidence="2">3.6.1.1</ecNumber>
    </recommendedName>
    <alternativeName>
        <fullName evidence="7">Pyrophosphate phospho-hydrolase</fullName>
    </alternativeName>
</protein>
<evidence type="ECO:0000313" key="11">
    <source>
        <dbReference type="EMBL" id="ADN36258.1"/>
    </source>
</evidence>
<dbReference type="NCBIfam" id="NF011443">
    <property type="entry name" value="PRK14869.1-5"/>
    <property type="match status" value="1"/>
</dbReference>
<dbReference type="OrthoDB" id="114945at2157"/>
<dbReference type="SUPFAM" id="SSF54631">
    <property type="entry name" value="CBS-domain pair"/>
    <property type="match status" value="1"/>
</dbReference>
<dbReference type="InterPro" id="IPR038222">
    <property type="entry name" value="DHHA2_dom_sf"/>
</dbReference>
<dbReference type="RefSeq" id="WP_013329435.1">
    <property type="nucleotide sequence ID" value="NC_014507.1"/>
</dbReference>
<organism evidence="11 12">
    <name type="scientific">Methanolacinia petrolearia (strain DSM 11571 / OCM 486 / SEBR 4847)</name>
    <name type="common">Methanoplanus petrolearius</name>
    <dbReference type="NCBI Taxonomy" id="679926"/>
    <lineage>
        <taxon>Archaea</taxon>
        <taxon>Methanobacteriati</taxon>
        <taxon>Methanobacteriota</taxon>
        <taxon>Stenosarchaea group</taxon>
        <taxon>Methanomicrobia</taxon>
        <taxon>Methanomicrobiales</taxon>
        <taxon>Methanomicrobiaceae</taxon>
        <taxon>Methanolacinia</taxon>
    </lineage>
</organism>
<dbReference type="SMART" id="SM01131">
    <property type="entry name" value="DHHA2"/>
    <property type="match status" value="1"/>
</dbReference>
<dbReference type="PROSITE" id="PS51371">
    <property type="entry name" value="CBS"/>
    <property type="match status" value="2"/>
</dbReference>
<dbReference type="Gene3D" id="3.90.1640.10">
    <property type="entry name" value="inorganic pyrophosphatase (n-terminal core)"/>
    <property type="match status" value="2"/>
</dbReference>
<proteinExistence type="predicted"/>
<keyword evidence="5" id="KW-0486">Methionine biosynthesis</keyword>
<dbReference type="InterPro" id="IPR004097">
    <property type="entry name" value="DHHA2"/>
</dbReference>
<evidence type="ECO:0000256" key="8">
    <source>
        <dbReference type="ARBA" id="ARBA00047820"/>
    </source>
</evidence>
<dbReference type="GO" id="GO:0046872">
    <property type="term" value="F:metal ion binding"/>
    <property type="evidence" value="ECO:0007669"/>
    <property type="project" value="UniProtKB-KW"/>
</dbReference>
<evidence type="ECO:0000313" key="12">
    <source>
        <dbReference type="Proteomes" id="UP000006565"/>
    </source>
</evidence>
<dbReference type="InterPro" id="IPR038763">
    <property type="entry name" value="DHH_sf"/>
</dbReference>
<dbReference type="Proteomes" id="UP000006565">
    <property type="component" value="Chromosome"/>
</dbReference>
<evidence type="ECO:0000259" key="10">
    <source>
        <dbReference type="PROSITE" id="PS51371"/>
    </source>
</evidence>
<keyword evidence="9" id="KW-0129">CBS domain</keyword>
<dbReference type="Pfam" id="PF02833">
    <property type="entry name" value="DHHA2"/>
    <property type="match status" value="1"/>
</dbReference>
<accession>E1RG23</accession>
<feature type="domain" description="CBS" evidence="10">
    <location>
        <begin position="249"/>
        <end position="306"/>
    </location>
</feature>
<reference evidence="11 12" key="1">
    <citation type="journal article" date="2010" name="Stand. Genomic Sci.">
        <title>Complete genome sequence of Methanoplanus petrolearius type strain (SEBR 4847).</title>
        <authorList>
            <person name="Brambilla E."/>
            <person name="Djao O.D."/>
            <person name="Daligault H."/>
            <person name="Lapidus A."/>
            <person name="Lucas S."/>
            <person name="Hammon N."/>
            <person name="Nolan M."/>
            <person name="Tice H."/>
            <person name="Cheng J.F."/>
            <person name="Han C."/>
            <person name="Tapia R."/>
            <person name="Goodwin L."/>
            <person name="Pitluck S."/>
            <person name="Liolios K."/>
            <person name="Ivanova N."/>
            <person name="Mavromatis K."/>
            <person name="Mikhailova N."/>
            <person name="Pati A."/>
            <person name="Chen A."/>
            <person name="Palaniappan K."/>
            <person name="Land M."/>
            <person name="Hauser L."/>
            <person name="Chang Y.J."/>
            <person name="Jeffries C.D."/>
            <person name="Rohde M."/>
            <person name="Spring S."/>
            <person name="Sikorski J."/>
            <person name="Goker M."/>
            <person name="Woyke T."/>
            <person name="Bristow J."/>
            <person name="Eisen J.A."/>
            <person name="Markowitz V."/>
            <person name="Hugenholtz P."/>
            <person name="Kyrpides N.C."/>
            <person name="Klenk H.P."/>
        </authorList>
    </citation>
    <scope>NUCLEOTIDE SEQUENCE [LARGE SCALE GENOMIC DNA]</scope>
    <source>
        <strain evidence="12">DSM 11571 / OCM 486 / SEBR 4847</strain>
    </source>
</reference>
<comment type="cofactor">
    <cofactor evidence="1">
        <name>Mn(2+)</name>
        <dbReference type="ChEBI" id="CHEBI:29035"/>
    </cofactor>
</comment>
<evidence type="ECO:0000256" key="4">
    <source>
        <dbReference type="ARBA" id="ARBA00022801"/>
    </source>
</evidence>
<dbReference type="Gene3D" id="3.40.1390.20">
    <property type="entry name" value="HprK N-terminal domain-like"/>
    <property type="match status" value="1"/>
</dbReference>
<dbReference type="InterPro" id="IPR010766">
    <property type="entry name" value="DRTGG"/>
</dbReference>
<keyword evidence="3" id="KW-0479">Metal-binding</keyword>
<keyword evidence="6" id="KW-0464">Manganese</keyword>
<keyword evidence="12" id="KW-1185">Reference proteome</keyword>
<dbReference type="PANTHER" id="PTHR12112">
    <property type="entry name" value="BNIP - RELATED"/>
    <property type="match status" value="1"/>
</dbReference>
<dbReference type="PANTHER" id="PTHR12112:SF22">
    <property type="entry name" value="MANGANESE-DEPENDENT INORGANIC PYROPHOSPHATASE-RELATED"/>
    <property type="match status" value="1"/>
</dbReference>
<evidence type="ECO:0000256" key="7">
    <source>
        <dbReference type="ARBA" id="ARBA00032535"/>
    </source>
</evidence>
<feature type="domain" description="CBS" evidence="10">
    <location>
        <begin position="71"/>
        <end position="129"/>
    </location>
</feature>
<dbReference type="SUPFAM" id="SSF75138">
    <property type="entry name" value="HprK N-terminal domain-like"/>
    <property type="match status" value="1"/>
</dbReference>
<sequence length="538" mass="59072">MNEIYVIGHRNPDTDSICSVIAYAELLNSKGNGTYIPARCGPVTEETGYALDYFGIEEPRYIESVEASISDLPQIYSISAEESVPTIDIVKIMDENNVRNVPITDSEGFLKGLISEYGLAQAYVRRDKIEQLSITPIKLDTLKRILHAEILVPSCDLLEGRVYIAIDALHVTLSKLTKNDVAIVGDNEPAQLALIAAGIAALILADGAPAGERVRKAAEAKGVAVLSTKLDAFGVGKMINLSLPASQIMATDVPTVSMEDSTDYAKQLVSNSRYRTACVTGKDGKYQGMISRNTFLDDISKNVILLDHNEFGQAVEGIEKAEILEIIDHHRIGTISTLKPICFINEPVGSTCTIIASRYLRSKTEISRGIAGILLSGILSDTMVLRLSTTTDRDREIVDRLSKIAGVDPIEYGTELIKRGMNLEGEDLETLLMRDTKSYELYGKKIIISQIMVPTFEFSHENSQEIISTSKKIKKSSGVDIFAVLLTSVFENSSELYLVADEIVLSNTGAEKQPLLLEGMMSRKNDFIPWFGHILKNL</sequence>
<evidence type="ECO:0000256" key="6">
    <source>
        <dbReference type="ARBA" id="ARBA00023211"/>
    </source>
</evidence>
<dbReference type="KEGG" id="mpi:Mpet_1501"/>
<dbReference type="Gene3D" id="3.10.310.20">
    <property type="entry name" value="DHHA2 domain"/>
    <property type="match status" value="1"/>
</dbReference>
<dbReference type="InterPro" id="IPR001667">
    <property type="entry name" value="DDH_dom"/>
</dbReference>
<dbReference type="eggNOG" id="arCOG01567">
    <property type="taxonomic scope" value="Archaea"/>
</dbReference>
<keyword evidence="4 11" id="KW-0378">Hydrolase</keyword>
<dbReference type="InterPro" id="IPR028979">
    <property type="entry name" value="Ser_kin/Pase_Hpr-like_N_sf"/>
</dbReference>
<evidence type="ECO:0000256" key="5">
    <source>
        <dbReference type="ARBA" id="ARBA00023167"/>
    </source>
</evidence>
<comment type="catalytic activity">
    <reaction evidence="8">
        <text>diphosphate + H2O = 2 phosphate + H(+)</text>
        <dbReference type="Rhea" id="RHEA:24576"/>
        <dbReference type="ChEBI" id="CHEBI:15377"/>
        <dbReference type="ChEBI" id="CHEBI:15378"/>
        <dbReference type="ChEBI" id="CHEBI:33019"/>
        <dbReference type="ChEBI" id="CHEBI:43474"/>
        <dbReference type="EC" id="3.6.1.1"/>
    </reaction>
</comment>
<evidence type="ECO:0000256" key="9">
    <source>
        <dbReference type="PROSITE-ProRule" id="PRU00703"/>
    </source>
</evidence>
<dbReference type="SUPFAM" id="SSF64182">
    <property type="entry name" value="DHH phosphoesterases"/>
    <property type="match status" value="1"/>
</dbReference>
<name>E1RG23_METP4</name>
<gene>
    <name evidence="11" type="ordered locus">Mpet_1501</name>
</gene>
<evidence type="ECO:0000256" key="3">
    <source>
        <dbReference type="ARBA" id="ARBA00022723"/>
    </source>
</evidence>
<dbReference type="AlphaFoldDB" id="E1RG23"/>
<evidence type="ECO:0000256" key="1">
    <source>
        <dbReference type="ARBA" id="ARBA00001936"/>
    </source>
</evidence>
<dbReference type="STRING" id="679926.Mpet_1501"/>
<dbReference type="Pfam" id="PF01368">
    <property type="entry name" value="DHH"/>
    <property type="match status" value="1"/>
</dbReference>
<evidence type="ECO:0000256" key="2">
    <source>
        <dbReference type="ARBA" id="ARBA00012146"/>
    </source>
</evidence>
<dbReference type="GO" id="GO:0005737">
    <property type="term" value="C:cytoplasm"/>
    <property type="evidence" value="ECO:0007669"/>
    <property type="project" value="InterPro"/>
</dbReference>
<dbReference type="GO" id="GO:0004427">
    <property type="term" value="F:inorganic diphosphate phosphatase activity"/>
    <property type="evidence" value="ECO:0007669"/>
    <property type="project" value="UniProtKB-EC"/>
</dbReference>
<dbReference type="Pfam" id="PF07085">
    <property type="entry name" value="DRTGG"/>
    <property type="match status" value="1"/>
</dbReference>
<dbReference type="GO" id="GO:0009086">
    <property type="term" value="P:methionine biosynthetic process"/>
    <property type="evidence" value="ECO:0007669"/>
    <property type="project" value="UniProtKB-KW"/>
</dbReference>
<dbReference type="NCBIfam" id="NF011442">
    <property type="entry name" value="PRK14869.1-4"/>
    <property type="match status" value="1"/>
</dbReference>
<dbReference type="InterPro" id="IPR046342">
    <property type="entry name" value="CBS_dom_sf"/>
</dbReference>
<dbReference type="GeneID" id="9743971"/>